<organism evidence="2">
    <name type="scientific">Clastoptera arizonana</name>
    <name type="common">Arizona spittle bug</name>
    <dbReference type="NCBI Taxonomy" id="38151"/>
    <lineage>
        <taxon>Eukaryota</taxon>
        <taxon>Metazoa</taxon>
        <taxon>Ecdysozoa</taxon>
        <taxon>Arthropoda</taxon>
        <taxon>Hexapoda</taxon>
        <taxon>Insecta</taxon>
        <taxon>Pterygota</taxon>
        <taxon>Neoptera</taxon>
        <taxon>Paraneoptera</taxon>
        <taxon>Hemiptera</taxon>
        <taxon>Auchenorrhyncha</taxon>
        <taxon>Cercopoidea</taxon>
        <taxon>Clastopteridae</taxon>
        <taxon>Clastoptera</taxon>
    </lineage>
</organism>
<feature type="region of interest" description="Disordered" evidence="1">
    <location>
        <begin position="91"/>
        <end position="148"/>
    </location>
</feature>
<reference evidence="2" key="1">
    <citation type="submission" date="2015-12" db="EMBL/GenBank/DDBJ databases">
        <title>De novo transcriptome assembly of four potential Pierce s Disease insect vectors from Arizona vineyards.</title>
        <authorList>
            <person name="Tassone E.E."/>
        </authorList>
    </citation>
    <scope>NUCLEOTIDE SEQUENCE</scope>
</reference>
<feature type="compositionally biased region" description="Basic and acidic residues" evidence="1">
    <location>
        <begin position="358"/>
        <end position="384"/>
    </location>
</feature>
<evidence type="ECO:0000313" key="2">
    <source>
        <dbReference type="EMBL" id="JAS25781.1"/>
    </source>
</evidence>
<feature type="region of interest" description="Disordered" evidence="1">
    <location>
        <begin position="327"/>
        <end position="396"/>
    </location>
</feature>
<sequence>VSPAPPEKEESKLEFVTKESPKAVSPVPSDKDDSKLESVTKEAAKADSSAPSEKVELKIDSDKKEYSKAESPLSLEQDDLKLEVVIKESLKLSDKDDSKVDGVTKESPKSISPVPSEKDECKSESVTKESPKASTALSEESSLKSISPEFHQINESIVSETTVTKTVSPLLSEIDPSKKETEEPSKLPFEKDKLKCVSSESIKKDESVKEESVKDEATKISPVTSEYKESDLETSTRKDSLQSTSLKLFGKDEGKIDGSTEIETDIMLKRSSPITSYDDVTSKTAEGGFKKIVDPLITESEINLNGTLEMHTGSYKISSIGEQEIDEESKSFQSMTGSIILSKQDKDTTDDFSLEQTGDTRKDSITDSKLIERGKGELQSKSEELPSEQFSLEKSKEVPFKVSDIKDVSSASKPVDKNELEVNLDQKITPKSISPVPFEPEYLTLDSYEHPRSPSPVSIERRKMRDVERIDYRSVSP</sequence>
<evidence type="ECO:0000256" key="1">
    <source>
        <dbReference type="SAM" id="MobiDB-lite"/>
    </source>
</evidence>
<dbReference type="AlphaFoldDB" id="A0A1B6DJA1"/>
<feature type="compositionally biased region" description="Basic and acidic residues" evidence="1">
    <location>
        <begin position="197"/>
        <end position="218"/>
    </location>
</feature>
<protein>
    <submittedName>
        <fullName evidence="2">Uncharacterized protein</fullName>
    </submittedName>
</protein>
<feature type="compositionally biased region" description="Basic and acidic residues" evidence="1">
    <location>
        <begin position="29"/>
        <end position="45"/>
    </location>
</feature>
<feature type="compositionally biased region" description="Basic and acidic residues" evidence="1">
    <location>
        <begin position="459"/>
        <end position="477"/>
    </location>
</feature>
<feature type="compositionally biased region" description="Polar residues" evidence="1">
    <location>
        <begin position="132"/>
        <end position="145"/>
    </location>
</feature>
<proteinExistence type="predicted"/>
<feature type="compositionally biased region" description="Basic and acidic residues" evidence="1">
    <location>
        <begin position="116"/>
        <end position="131"/>
    </location>
</feature>
<accession>A0A1B6DJA1</accession>
<feature type="region of interest" description="Disordered" evidence="1">
    <location>
        <begin position="442"/>
        <end position="477"/>
    </location>
</feature>
<feature type="compositionally biased region" description="Basic and acidic residues" evidence="1">
    <location>
        <begin position="91"/>
        <end position="108"/>
    </location>
</feature>
<feature type="non-terminal residue" evidence="2">
    <location>
        <position position="477"/>
    </location>
</feature>
<feature type="region of interest" description="Disordered" evidence="1">
    <location>
        <begin position="197"/>
        <end position="239"/>
    </location>
</feature>
<feature type="region of interest" description="Disordered" evidence="1">
    <location>
        <begin position="1"/>
        <end position="75"/>
    </location>
</feature>
<feature type="compositionally biased region" description="Basic and acidic residues" evidence="1">
    <location>
        <begin position="53"/>
        <end position="68"/>
    </location>
</feature>
<feature type="compositionally biased region" description="Basic and acidic residues" evidence="1">
    <location>
        <begin position="1"/>
        <end position="21"/>
    </location>
</feature>
<feature type="non-terminal residue" evidence="2">
    <location>
        <position position="1"/>
    </location>
</feature>
<dbReference type="EMBL" id="GEDC01011517">
    <property type="protein sequence ID" value="JAS25781.1"/>
    <property type="molecule type" value="Transcribed_RNA"/>
</dbReference>
<feature type="compositionally biased region" description="Polar residues" evidence="1">
    <location>
        <begin position="331"/>
        <end position="341"/>
    </location>
</feature>
<name>A0A1B6DJA1_9HEMI</name>
<gene>
    <name evidence="2" type="ORF">g.42395</name>
</gene>
<feature type="compositionally biased region" description="Basic and acidic residues" evidence="1">
    <location>
        <begin position="226"/>
        <end position="239"/>
    </location>
</feature>